<keyword evidence="2 8" id="KW-0732">Signal</keyword>
<keyword evidence="3" id="KW-0472">Membrane</keyword>
<evidence type="ECO:0000256" key="5">
    <source>
        <dbReference type="ARBA" id="ARBA00023237"/>
    </source>
</evidence>
<evidence type="ECO:0000256" key="7">
    <source>
        <dbReference type="SAM" id="MobiDB-lite"/>
    </source>
</evidence>
<dbReference type="GO" id="GO:0009279">
    <property type="term" value="C:cell outer membrane"/>
    <property type="evidence" value="ECO:0007669"/>
    <property type="project" value="UniProtKB-SubCell"/>
</dbReference>
<feature type="chain" id="PRO_5015341489" description="Sugar transporter" evidence="8">
    <location>
        <begin position="22"/>
        <end position="78"/>
    </location>
</feature>
<dbReference type="Proteomes" id="UP000237925">
    <property type="component" value="Chromosome"/>
</dbReference>
<evidence type="ECO:0000256" key="2">
    <source>
        <dbReference type="ARBA" id="ARBA00022729"/>
    </source>
</evidence>
<feature type="signal peptide" evidence="8">
    <location>
        <begin position="1"/>
        <end position="21"/>
    </location>
</feature>
<dbReference type="InterPro" id="IPR032831">
    <property type="entry name" value="LptM_cons"/>
</dbReference>
<sequence>MFKGRRILVSTLCPVALAALAALSGCGQRGPLYLPAKPAASLPQTLQPPAATPTGTPAAVPAAGAASAPVSSRTTSRP</sequence>
<keyword evidence="6" id="KW-0449">Lipoprotein</keyword>
<accession>A0A2R3QAB5</accession>
<dbReference type="AlphaFoldDB" id="A0A2R3QAB5"/>
<evidence type="ECO:0000313" key="10">
    <source>
        <dbReference type="Proteomes" id="UP000237925"/>
    </source>
</evidence>
<evidence type="ECO:0000256" key="4">
    <source>
        <dbReference type="ARBA" id="ARBA00023139"/>
    </source>
</evidence>
<evidence type="ECO:0000256" key="6">
    <source>
        <dbReference type="ARBA" id="ARBA00023288"/>
    </source>
</evidence>
<gene>
    <name evidence="9" type="ORF">C6568_04465</name>
</gene>
<evidence type="ECO:0000313" key="9">
    <source>
        <dbReference type="EMBL" id="AVO48604.1"/>
    </source>
</evidence>
<evidence type="ECO:0000256" key="8">
    <source>
        <dbReference type="SAM" id="SignalP"/>
    </source>
</evidence>
<evidence type="ECO:0008006" key="11">
    <source>
        <dbReference type="Google" id="ProtNLM"/>
    </source>
</evidence>
<evidence type="ECO:0000256" key="3">
    <source>
        <dbReference type="ARBA" id="ARBA00023136"/>
    </source>
</evidence>
<feature type="compositionally biased region" description="Low complexity" evidence="7">
    <location>
        <begin position="42"/>
        <end position="71"/>
    </location>
</feature>
<feature type="region of interest" description="Disordered" evidence="7">
    <location>
        <begin position="42"/>
        <end position="78"/>
    </location>
</feature>
<dbReference type="Pfam" id="PF13627">
    <property type="entry name" value="LptM_cons"/>
    <property type="match status" value="1"/>
</dbReference>
<reference evidence="9 10" key="1">
    <citation type="submission" date="2018-03" db="EMBL/GenBank/DDBJ databases">
        <title>Genome sequencing of Melaminivora sp.</title>
        <authorList>
            <person name="Kim S.-J."/>
            <person name="Heo J."/>
            <person name="Ahn J.-H."/>
            <person name="Kwon S.-W."/>
        </authorList>
    </citation>
    <scope>NUCLEOTIDE SEQUENCE [LARGE SCALE GENOMIC DNA]</scope>
    <source>
        <strain evidence="9 10">SC2-9</strain>
    </source>
</reference>
<proteinExistence type="predicted"/>
<comment type="subcellular location">
    <subcellularLocation>
        <location evidence="1">Cell outer membrane</location>
        <topology evidence="1">Lipid-anchor</topology>
    </subcellularLocation>
</comment>
<keyword evidence="5" id="KW-0998">Cell outer membrane</keyword>
<keyword evidence="4" id="KW-0564">Palmitate</keyword>
<keyword evidence="10" id="KW-1185">Reference proteome</keyword>
<organism evidence="9 10">
    <name type="scientific">Melaminivora suipulveris</name>
    <dbReference type="NCBI Taxonomy" id="2109913"/>
    <lineage>
        <taxon>Bacteria</taxon>
        <taxon>Pseudomonadati</taxon>
        <taxon>Pseudomonadota</taxon>
        <taxon>Betaproteobacteria</taxon>
        <taxon>Burkholderiales</taxon>
        <taxon>Comamonadaceae</taxon>
        <taxon>Melaminivora</taxon>
    </lineage>
</organism>
<dbReference type="PROSITE" id="PS51257">
    <property type="entry name" value="PROKAR_LIPOPROTEIN"/>
    <property type="match status" value="1"/>
</dbReference>
<evidence type="ECO:0000256" key="1">
    <source>
        <dbReference type="ARBA" id="ARBA00004459"/>
    </source>
</evidence>
<dbReference type="NCBIfam" id="NF047847">
    <property type="entry name" value="SS_mature_LptM"/>
    <property type="match status" value="1"/>
</dbReference>
<dbReference type="RefSeq" id="WP_106683084.1">
    <property type="nucleotide sequence ID" value="NZ_CP027667.1"/>
</dbReference>
<dbReference type="EMBL" id="CP027667">
    <property type="protein sequence ID" value="AVO48604.1"/>
    <property type="molecule type" value="Genomic_DNA"/>
</dbReference>
<protein>
    <recommendedName>
        <fullName evidence="11">Sugar transporter</fullName>
    </recommendedName>
</protein>
<dbReference type="KEGG" id="mela:C6568_04465"/>
<name>A0A2R3QAB5_9BURK</name>